<dbReference type="Pfam" id="PF13649">
    <property type="entry name" value="Methyltransf_25"/>
    <property type="match status" value="1"/>
</dbReference>
<dbReference type="GO" id="GO:0008168">
    <property type="term" value="F:methyltransferase activity"/>
    <property type="evidence" value="ECO:0007669"/>
    <property type="project" value="UniProtKB-KW"/>
</dbReference>
<reference evidence="2 3" key="1">
    <citation type="submission" date="2019-12" db="EMBL/GenBank/DDBJ databases">
        <title>Deinococcus sp. HMF7620 Genome sequencing and assembly.</title>
        <authorList>
            <person name="Kang H."/>
            <person name="Kim H."/>
            <person name="Joh K."/>
        </authorList>
    </citation>
    <scope>NUCLEOTIDE SEQUENCE [LARGE SCALE GENOMIC DNA]</scope>
    <source>
        <strain evidence="2 3">HMF7620</strain>
    </source>
</reference>
<evidence type="ECO:0000313" key="2">
    <source>
        <dbReference type="EMBL" id="MVN86072.1"/>
    </source>
</evidence>
<gene>
    <name evidence="2" type="ORF">GO986_04765</name>
</gene>
<keyword evidence="2" id="KW-0808">Transferase</keyword>
<dbReference type="InterPro" id="IPR041698">
    <property type="entry name" value="Methyltransf_25"/>
</dbReference>
<dbReference type="AlphaFoldDB" id="A0A7C9HQD6"/>
<organism evidence="2 3">
    <name type="scientific">Deinococcus arboris</name>
    <dbReference type="NCBI Taxonomy" id="2682977"/>
    <lineage>
        <taxon>Bacteria</taxon>
        <taxon>Thermotogati</taxon>
        <taxon>Deinococcota</taxon>
        <taxon>Deinococci</taxon>
        <taxon>Deinococcales</taxon>
        <taxon>Deinococcaceae</taxon>
        <taxon>Deinococcus</taxon>
    </lineage>
</organism>
<keyword evidence="3" id="KW-1185">Reference proteome</keyword>
<protein>
    <submittedName>
        <fullName evidence="2">Methyltransferase domain-containing protein</fullName>
    </submittedName>
</protein>
<accession>A0A7C9HQD6</accession>
<dbReference type="Gene3D" id="3.40.50.150">
    <property type="entry name" value="Vaccinia Virus protein VP39"/>
    <property type="match status" value="1"/>
</dbReference>
<sequence>MGPHALWLTEWLCEVMHLRPGMRVLDLACGRALSSIFLAREFGVQVWATDLWISATDNAERIRGAALQDQVFPIHADARHLPFADEFFDAILCIDAFEYFGTDASFLPSLIRYLKPGHQVGIVNAGVQTEMDELPGEWPPDFAAFHTPAWWRRHWTMSRTVQVERAEQMPGGRALWMQWNEAVGSENSYLTTEAGAHLGFHRVVARRTG</sequence>
<name>A0A7C9HQD6_9DEIO</name>
<feature type="domain" description="Methyltransferase" evidence="1">
    <location>
        <begin position="24"/>
        <end position="117"/>
    </location>
</feature>
<dbReference type="CDD" id="cd02440">
    <property type="entry name" value="AdoMet_MTases"/>
    <property type="match status" value="1"/>
</dbReference>
<dbReference type="PANTHER" id="PTHR44068">
    <property type="entry name" value="ZGC:194242"/>
    <property type="match status" value="1"/>
</dbReference>
<comment type="caution">
    <text evidence="2">The sequence shown here is derived from an EMBL/GenBank/DDBJ whole genome shotgun (WGS) entry which is preliminary data.</text>
</comment>
<dbReference type="SUPFAM" id="SSF53335">
    <property type="entry name" value="S-adenosyl-L-methionine-dependent methyltransferases"/>
    <property type="match status" value="1"/>
</dbReference>
<dbReference type="InterPro" id="IPR029063">
    <property type="entry name" value="SAM-dependent_MTases_sf"/>
</dbReference>
<dbReference type="InterPro" id="IPR050447">
    <property type="entry name" value="Erg6_SMT_methyltransf"/>
</dbReference>
<evidence type="ECO:0000313" key="3">
    <source>
        <dbReference type="Proteomes" id="UP000483286"/>
    </source>
</evidence>
<evidence type="ECO:0000259" key="1">
    <source>
        <dbReference type="Pfam" id="PF13649"/>
    </source>
</evidence>
<dbReference type="EMBL" id="WQLB01000004">
    <property type="protein sequence ID" value="MVN86072.1"/>
    <property type="molecule type" value="Genomic_DNA"/>
</dbReference>
<dbReference type="PANTHER" id="PTHR44068:SF11">
    <property type="entry name" value="GERANYL DIPHOSPHATE 2-C-METHYLTRANSFERASE"/>
    <property type="match status" value="1"/>
</dbReference>
<dbReference type="GO" id="GO:0032259">
    <property type="term" value="P:methylation"/>
    <property type="evidence" value="ECO:0007669"/>
    <property type="project" value="UniProtKB-KW"/>
</dbReference>
<proteinExistence type="predicted"/>
<dbReference type="Proteomes" id="UP000483286">
    <property type="component" value="Unassembled WGS sequence"/>
</dbReference>
<keyword evidence="2" id="KW-0489">Methyltransferase</keyword>